<accession>A0AAE0YHK3</accession>
<name>A0AAE0YHK3_9GAST</name>
<proteinExistence type="predicted"/>
<sequence>MIWYRKENQSFLKTGYGPADTGLARKDRRCVPRDWSLTGSPIDPGLSEPSGQGGREQRAVEADASANLKFLERDSTPAELEVNGSSSRFTHRRKSPIDLIQLNSEGEEEVERTAILGASRTP</sequence>
<dbReference type="EMBL" id="JAWDGP010006162">
    <property type="protein sequence ID" value="KAK3746171.1"/>
    <property type="molecule type" value="Genomic_DNA"/>
</dbReference>
<feature type="region of interest" description="Disordered" evidence="1">
    <location>
        <begin position="34"/>
        <end position="61"/>
    </location>
</feature>
<evidence type="ECO:0000313" key="2">
    <source>
        <dbReference type="EMBL" id="KAK3746171.1"/>
    </source>
</evidence>
<keyword evidence="3" id="KW-1185">Reference proteome</keyword>
<dbReference type="Proteomes" id="UP001283361">
    <property type="component" value="Unassembled WGS sequence"/>
</dbReference>
<evidence type="ECO:0000313" key="3">
    <source>
        <dbReference type="Proteomes" id="UP001283361"/>
    </source>
</evidence>
<comment type="caution">
    <text evidence="2">The sequence shown here is derived from an EMBL/GenBank/DDBJ whole genome shotgun (WGS) entry which is preliminary data.</text>
</comment>
<gene>
    <name evidence="2" type="ORF">RRG08_014645</name>
</gene>
<evidence type="ECO:0000256" key="1">
    <source>
        <dbReference type="SAM" id="MobiDB-lite"/>
    </source>
</evidence>
<dbReference type="AlphaFoldDB" id="A0AAE0YHK3"/>
<reference evidence="2" key="1">
    <citation type="journal article" date="2023" name="G3 (Bethesda)">
        <title>A reference genome for the long-term kleptoplast-retaining sea slug Elysia crispata morphotype clarki.</title>
        <authorList>
            <person name="Eastman K.E."/>
            <person name="Pendleton A.L."/>
            <person name="Shaikh M.A."/>
            <person name="Suttiyut T."/>
            <person name="Ogas R."/>
            <person name="Tomko P."/>
            <person name="Gavelis G."/>
            <person name="Widhalm J.R."/>
            <person name="Wisecaver J.H."/>
        </authorList>
    </citation>
    <scope>NUCLEOTIDE SEQUENCE</scope>
    <source>
        <strain evidence="2">ECLA1</strain>
    </source>
</reference>
<organism evidence="2 3">
    <name type="scientific">Elysia crispata</name>
    <name type="common">lettuce slug</name>
    <dbReference type="NCBI Taxonomy" id="231223"/>
    <lineage>
        <taxon>Eukaryota</taxon>
        <taxon>Metazoa</taxon>
        <taxon>Spiralia</taxon>
        <taxon>Lophotrochozoa</taxon>
        <taxon>Mollusca</taxon>
        <taxon>Gastropoda</taxon>
        <taxon>Heterobranchia</taxon>
        <taxon>Euthyneura</taxon>
        <taxon>Panpulmonata</taxon>
        <taxon>Sacoglossa</taxon>
        <taxon>Placobranchoidea</taxon>
        <taxon>Plakobranchidae</taxon>
        <taxon>Elysia</taxon>
    </lineage>
</organism>
<protein>
    <submittedName>
        <fullName evidence="2">Uncharacterized protein</fullName>
    </submittedName>
</protein>
<feature type="region of interest" description="Disordered" evidence="1">
    <location>
        <begin position="77"/>
        <end position="122"/>
    </location>
</feature>